<accession>A0ABQ4IVT1</accession>
<evidence type="ECO:0000256" key="7">
    <source>
        <dbReference type="ARBA" id="ARBA00023136"/>
    </source>
</evidence>
<feature type="transmembrane region" description="Helical" evidence="8">
    <location>
        <begin position="337"/>
        <end position="356"/>
    </location>
</feature>
<dbReference type="SUPFAM" id="SSF144083">
    <property type="entry name" value="Magnesium transport protein CorA, transmembrane region"/>
    <property type="match status" value="1"/>
</dbReference>
<dbReference type="Proteomes" id="UP000643165">
    <property type="component" value="Unassembled WGS sequence"/>
</dbReference>
<sequence>MTERTQRAEATSADGPATEGTRTANANGGRALRPRNWSPMRAVTRRLGADGSQSDQPQAAQRRSAVVDCALYLDGHRQAGDWDYAGALAAARDAESGFVWLGLHEPDLAEMTEIATTYGLHELAVEDAVKARQRPKLERFGEVSFLVLRTARYCEHTELTENSDVVETGQVMLFIGPQFVISVRHGDAGRLTPLREELEARRELLLNGPWAVAYAITDRVVDLYLEVADQLEDDMDVLETEVFDRQTSGRIQRIYQMKRELVEFKRAVMPLQRPLLALTAQMNRDVPKEVRRYFRDVQDHLSRTVEQINSHDDLLNSILQARLAQVTVDQNNDMRKIAAWAAIAAVWTAIAGVYGMNFGFMPELNWTYGYPGVLALMLATSLTLYRWFRRNDWL</sequence>
<keyword evidence="8" id="KW-0460">Magnesium</keyword>
<dbReference type="InterPro" id="IPR045861">
    <property type="entry name" value="CorA_cytoplasmic_dom"/>
</dbReference>
<evidence type="ECO:0000256" key="6">
    <source>
        <dbReference type="ARBA" id="ARBA00022989"/>
    </source>
</evidence>
<dbReference type="NCBIfam" id="TIGR00383">
    <property type="entry name" value="corA"/>
    <property type="match status" value="1"/>
</dbReference>
<evidence type="ECO:0000256" key="8">
    <source>
        <dbReference type="RuleBase" id="RU362010"/>
    </source>
</evidence>
<dbReference type="InterPro" id="IPR004488">
    <property type="entry name" value="Mg/Co-transport_prot_CorA"/>
</dbReference>
<comment type="subcellular location">
    <subcellularLocation>
        <location evidence="1">Cell membrane</location>
        <topology evidence="1">Multi-pass membrane protein</topology>
    </subcellularLocation>
    <subcellularLocation>
        <location evidence="8">Membrane</location>
        <topology evidence="8">Multi-pass membrane protein</topology>
    </subcellularLocation>
</comment>
<dbReference type="RefSeq" id="WP_203998452.1">
    <property type="nucleotide sequence ID" value="NZ_BOPB01000012.1"/>
</dbReference>
<evidence type="ECO:0000256" key="4">
    <source>
        <dbReference type="ARBA" id="ARBA00022475"/>
    </source>
</evidence>
<dbReference type="InterPro" id="IPR002523">
    <property type="entry name" value="MgTranspt_CorA/ZnTranspt_ZntB"/>
</dbReference>
<keyword evidence="4 8" id="KW-1003">Cell membrane</keyword>
<proteinExistence type="inferred from homology"/>
<name>A0ABQ4IVT1_9ACTN</name>
<comment type="similarity">
    <text evidence="2 8">Belongs to the CorA metal ion transporter (MIT) (TC 1.A.35) family.</text>
</comment>
<evidence type="ECO:0000256" key="2">
    <source>
        <dbReference type="ARBA" id="ARBA00009765"/>
    </source>
</evidence>
<evidence type="ECO:0000256" key="3">
    <source>
        <dbReference type="ARBA" id="ARBA00022448"/>
    </source>
</evidence>
<comment type="function">
    <text evidence="8">Mediates influx of magnesium ions.</text>
</comment>
<dbReference type="PANTHER" id="PTHR46494">
    <property type="entry name" value="CORA FAMILY METAL ION TRANSPORTER (EUROFUNG)"/>
    <property type="match status" value="1"/>
</dbReference>
<dbReference type="InterPro" id="IPR045863">
    <property type="entry name" value="CorA_TM1_TM2"/>
</dbReference>
<evidence type="ECO:0000313" key="10">
    <source>
        <dbReference type="EMBL" id="GIJ22028.1"/>
    </source>
</evidence>
<keyword evidence="6 8" id="KW-1133">Transmembrane helix</keyword>
<feature type="region of interest" description="Disordered" evidence="9">
    <location>
        <begin position="1"/>
        <end position="39"/>
    </location>
</feature>
<evidence type="ECO:0000256" key="5">
    <source>
        <dbReference type="ARBA" id="ARBA00022692"/>
    </source>
</evidence>
<feature type="transmembrane region" description="Helical" evidence="8">
    <location>
        <begin position="368"/>
        <end position="388"/>
    </location>
</feature>
<reference evidence="10 11" key="1">
    <citation type="submission" date="2021-01" db="EMBL/GenBank/DDBJ databases">
        <title>Whole genome shotgun sequence of Verrucosispora lutea NBRC 106530.</title>
        <authorList>
            <person name="Komaki H."/>
            <person name="Tamura T."/>
        </authorList>
    </citation>
    <scope>NUCLEOTIDE SEQUENCE [LARGE SCALE GENOMIC DNA]</scope>
    <source>
        <strain evidence="10 11">NBRC 106530</strain>
    </source>
</reference>
<evidence type="ECO:0000256" key="1">
    <source>
        <dbReference type="ARBA" id="ARBA00004651"/>
    </source>
</evidence>
<gene>
    <name evidence="8" type="primary">corA</name>
    <name evidence="10" type="ORF">Vlu01_26520</name>
</gene>
<protein>
    <recommendedName>
        <fullName evidence="8">Magnesium transport protein CorA</fullName>
    </recommendedName>
</protein>
<organism evidence="10 11">
    <name type="scientific">Micromonospora lutea</name>
    <dbReference type="NCBI Taxonomy" id="419825"/>
    <lineage>
        <taxon>Bacteria</taxon>
        <taxon>Bacillati</taxon>
        <taxon>Actinomycetota</taxon>
        <taxon>Actinomycetes</taxon>
        <taxon>Micromonosporales</taxon>
        <taxon>Micromonosporaceae</taxon>
        <taxon>Micromonospora</taxon>
    </lineage>
</organism>
<comment type="caution">
    <text evidence="10">The sequence shown here is derived from an EMBL/GenBank/DDBJ whole genome shotgun (WGS) entry which is preliminary data.</text>
</comment>
<dbReference type="Gene3D" id="1.20.58.340">
    <property type="entry name" value="Magnesium transport protein CorA, transmembrane region"/>
    <property type="match status" value="2"/>
</dbReference>
<dbReference type="EMBL" id="BOPB01000012">
    <property type="protein sequence ID" value="GIJ22028.1"/>
    <property type="molecule type" value="Genomic_DNA"/>
</dbReference>
<dbReference type="Pfam" id="PF01544">
    <property type="entry name" value="CorA"/>
    <property type="match status" value="1"/>
</dbReference>
<dbReference type="SUPFAM" id="SSF143865">
    <property type="entry name" value="CorA soluble domain-like"/>
    <property type="match status" value="1"/>
</dbReference>
<keyword evidence="5 8" id="KW-0812">Transmembrane</keyword>
<keyword evidence="7 8" id="KW-0472">Membrane</keyword>
<dbReference type="CDD" id="cd12830">
    <property type="entry name" value="MtCorA-like"/>
    <property type="match status" value="1"/>
</dbReference>
<dbReference type="PANTHER" id="PTHR46494:SF1">
    <property type="entry name" value="CORA FAMILY METAL ION TRANSPORTER (EUROFUNG)"/>
    <property type="match status" value="1"/>
</dbReference>
<keyword evidence="3 8" id="KW-0813">Transport</keyword>
<keyword evidence="8" id="KW-0406">Ion transport</keyword>
<keyword evidence="11" id="KW-1185">Reference proteome</keyword>
<dbReference type="Gene3D" id="3.30.460.20">
    <property type="entry name" value="CorA soluble domain-like"/>
    <property type="match status" value="1"/>
</dbReference>
<evidence type="ECO:0000313" key="11">
    <source>
        <dbReference type="Proteomes" id="UP000643165"/>
    </source>
</evidence>
<evidence type="ECO:0000256" key="9">
    <source>
        <dbReference type="SAM" id="MobiDB-lite"/>
    </source>
</evidence>